<evidence type="ECO:0000313" key="10">
    <source>
        <dbReference type="EMBL" id="CAF0813890.1"/>
    </source>
</evidence>
<gene>
    <name evidence="10" type="ORF">OXX778_LOCUS7115</name>
</gene>
<dbReference type="SMART" id="SM00494">
    <property type="entry name" value="ChtBD2"/>
    <property type="match status" value="1"/>
</dbReference>
<keyword evidence="7" id="KW-0812">Transmembrane</keyword>
<feature type="chain" id="PRO_5032709484" description="Chitin-binding type-2 domain-containing protein" evidence="8">
    <location>
        <begin position="18"/>
        <end position="471"/>
    </location>
</feature>
<evidence type="ECO:0000256" key="5">
    <source>
        <dbReference type="ARBA" id="ARBA00023180"/>
    </source>
</evidence>
<keyword evidence="2 8" id="KW-0732">Signal</keyword>
<dbReference type="InterPro" id="IPR051940">
    <property type="entry name" value="Chitin_bind-dev_reg"/>
</dbReference>
<feature type="domain" description="Chitin-binding type-2" evidence="9">
    <location>
        <begin position="135"/>
        <end position="191"/>
    </location>
</feature>
<accession>A0A813TNU1</accession>
<evidence type="ECO:0000256" key="7">
    <source>
        <dbReference type="SAM" id="Phobius"/>
    </source>
</evidence>
<protein>
    <recommendedName>
        <fullName evidence="9">Chitin-binding type-2 domain-containing protein</fullName>
    </recommendedName>
</protein>
<keyword evidence="4" id="KW-1015">Disulfide bond</keyword>
<dbReference type="GO" id="GO:0005576">
    <property type="term" value="C:extracellular region"/>
    <property type="evidence" value="ECO:0007669"/>
    <property type="project" value="InterPro"/>
</dbReference>
<dbReference type="PANTHER" id="PTHR23301:SF0">
    <property type="entry name" value="CHITIN-BINDING TYPE-2 DOMAIN-CONTAINING PROTEIN-RELATED"/>
    <property type="match status" value="1"/>
</dbReference>
<dbReference type="Gene3D" id="3.20.20.80">
    <property type="entry name" value="Glycosidases"/>
    <property type="match status" value="1"/>
</dbReference>
<keyword evidence="7" id="KW-0472">Membrane</keyword>
<sequence length="471" mass="53265">MILRSFIIYTLFNLCITLEYKLATKKSNTTTKSPLENSRRSLFNYDTEPDRIKFIISKADYENVNQQIDYQNIPIVLPADAIIQTSDKEDKLKNNFSKIAKVLIENNQSENKTEKLTRSITTTTVKMTTTTIDVGTFCILKTDGLYSDPGDCESFVICFANRTFKTKCAYGTLWNHERSQCDFAEKVDCTRSTTLKILTTTTQEPETTTTIKTTTLIKKPKLFVVTSKPNLIKPIEPIASTLTNNIIIASIIIPSVILLIVSIILTLWYWKKKFKMEAQKLHAKELMSNRNTPNSKPSTSTLNECKKEDLSFFKKVSSLTLLEKLTKLAAKHGQFSPKIIQKEDKTSLNNNKNNIETPMTKDANSQTNLPFENTGFVKEDPANERMVLSENNMTNLSSQFDENNWDYNIGSRALYLSQPWVKARYIHTLGSESMVTSGVLTLDPTIELGAEISKIIESGSESVTESEGYYA</sequence>
<name>A0A813TNU1_9BILA</name>
<keyword evidence="7" id="KW-1133">Transmembrane helix</keyword>
<keyword evidence="11" id="KW-1185">Reference proteome</keyword>
<evidence type="ECO:0000256" key="3">
    <source>
        <dbReference type="ARBA" id="ARBA00022737"/>
    </source>
</evidence>
<comment type="caution">
    <text evidence="10">The sequence shown here is derived from an EMBL/GenBank/DDBJ whole genome shotgun (WGS) entry which is preliminary data.</text>
</comment>
<keyword evidence="3" id="KW-0677">Repeat</keyword>
<evidence type="ECO:0000256" key="4">
    <source>
        <dbReference type="ARBA" id="ARBA00023157"/>
    </source>
</evidence>
<dbReference type="Pfam" id="PF01607">
    <property type="entry name" value="CBM_14"/>
    <property type="match status" value="1"/>
</dbReference>
<evidence type="ECO:0000313" key="11">
    <source>
        <dbReference type="Proteomes" id="UP000663879"/>
    </source>
</evidence>
<dbReference type="OrthoDB" id="10458252at2759"/>
<evidence type="ECO:0000256" key="2">
    <source>
        <dbReference type="ARBA" id="ARBA00022729"/>
    </source>
</evidence>
<evidence type="ECO:0000256" key="8">
    <source>
        <dbReference type="SAM" id="SignalP"/>
    </source>
</evidence>
<dbReference type="AlphaFoldDB" id="A0A813TNU1"/>
<dbReference type="SUPFAM" id="SSF57625">
    <property type="entry name" value="Invertebrate chitin-binding proteins"/>
    <property type="match status" value="1"/>
</dbReference>
<evidence type="ECO:0000256" key="6">
    <source>
        <dbReference type="SAM" id="MobiDB-lite"/>
    </source>
</evidence>
<dbReference type="PANTHER" id="PTHR23301">
    <property type="entry name" value="CHITIN BINDING PERITROPHIN-A"/>
    <property type="match status" value="1"/>
</dbReference>
<dbReference type="PROSITE" id="PS50940">
    <property type="entry name" value="CHIT_BIND_II"/>
    <property type="match status" value="1"/>
</dbReference>
<reference evidence="10" key="1">
    <citation type="submission" date="2021-02" db="EMBL/GenBank/DDBJ databases">
        <authorList>
            <person name="Nowell W R."/>
        </authorList>
    </citation>
    <scope>NUCLEOTIDE SEQUENCE</scope>
    <source>
        <strain evidence="10">Ploen Becks lab</strain>
    </source>
</reference>
<feature type="region of interest" description="Disordered" evidence="6">
    <location>
        <begin position="348"/>
        <end position="367"/>
    </location>
</feature>
<keyword evidence="1" id="KW-0147">Chitin-binding</keyword>
<evidence type="ECO:0000256" key="1">
    <source>
        <dbReference type="ARBA" id="ARBA00022669"/>
    </source>
</evidence>
<dbReference type="Proteomes" id="UP000663879">
    <property type="component" value="Unassembled WGS sequence"/>
</dbReference>
<dbReference type="EMBL" id="CAJNOC010000888">
    <property type="protein sequence ID" value="CAF0813890.1"/>
    <property type="molecule type" value="Genomic_DNA"/>
</dbReference>
<dbReference type="InterPro" id="IPR002557">
    <property type="entry name" value="Chitin-bd_dom"/>
</dbReference>
<evidence type="ECO:0000259" key="9">
    <source>
        <dbReference type="PROSITE" id="PS50940"/>
    </source>
</evidence>
<dbReference type="GO" id="GO:0008061">
    <property type="term" value="F:chitin binding"/>
    <property type="evidence" value="ECO:0007669"/>
    <property type="project" value="UniProtKB-KW"/>
</dbReference>
<keyword evidence="5" id="KW-0325">Glycoprotein</keyword>
<feature type="signal peptide" evidence="8">
    <location>
        <begin position="1"/>
        <end position="17"/>
    </location>
</feature>
<feature type="transmembrane region" description="Helical" evidence="7">
    <location>
        <begin position="246"/>
        <end position="270"/>
    </location>
</feature>
<dbReference type="InterPro" id="IPR036508">
    <property type="entry name" value="Chitin-bd_dom_sf"/>
</dbReference>
<organism evidence="10 11">
    <name type="scientific">Brachionus calyciflorus</name>
    <dbReference type="NCBI Taxonomy" id="104777"/>
    <lineage>
        <taxon>Eukaryota</taxon>
        <taxon>Metazoa</taxon>
        <taxon>Spiralia</taxon>
        <taxon>Gnathifera</taxon>
        <taxon>Rotifera</taxon>
        <taxon>Eurotatoria</taxon>
        <taxon>Monogononta</taxon>
        <taxon>Pseudotrocha</taxon>
        <taxon>Ploima</taxon>
        <taxon>Brachionidae</taxon>
        <taxon>Brachionus</taxon>
    </lineage>
</organism>
<proteinExistence type="predicted"/>